<evidence type="ECO:0000256" key="5">
    <source>
        <dbReference type="ARBA" id="ARBA00010122"/>
    </source>
</evidence>
<dbReference type="Proteomes" id="UP001407405">
    <property type="component" value="Unassembled WGS sequence"/>
</dbReference>
<dbReference type="InterPro" id="IPR054352">
    <property type="entry name" value="ACT_Aspartokinase"/>
</dbReference>
<evidence type="ECO:0000256" key="3">
    <source>
        <dbReference type="ARBA" id="ARBA00004986"/>
    </source>
</evidence>
<dbReference type="CDD" id="cd04916">
    <property type="entry name" value="ACT_AKiii-YclM-BS_2"/>
    <property type="match status" value="1"/>
</dbReference>
<dbReference type="InterPro" id="IPR018042">
    <property type="entry name" value="Aspartate_kinase_CS"/>
</dbReference>
<evidence type="ECO:0000256" key="12">
    <source>
        <dbReference type="ARBA" id="ARBA00047872"/>
    </source>
</evidence>
<proteinExistence type="inferred from homology"/>
<dbReference type="RefSeq" id="WP_343187185.1">
    <property type="nucleotide sequence ID" value="NZ_JBCITM010000023.1"/>
</dbReference>
<evidence type="ECO:0000256" key="11">
    <source>
        <dbReference type="ARBA" id="ARBA00023154"/>
    </source>
</evidence>
<evidence type="ECO:0000256" key="9">
    <source>
        <dbReference type="ARBA" id="ARBA00022840"/>
    </source>
</evidence>
<evidence type="ECO:0000256" key="6">
    <source>
        <dbReference type="ARBA" id="ARBA00022679"/>
    </source>
</evidence>
<keyword evidence="11" id="KW-0457">Lysine biosynthesis</keyword>
<dbReference type="InterPro" id="IPR045865">
    <property type="entry name" value="ACT-like_dom_sf"/>
</dbReference>
<dbReference type="PIRSF" id="PIRSF000726">
    <property type="entry name" value="Asp_kin"/>
    <property type="match status" value="1"/>
</dbReference>
<evidence type="ECO:0000256" key="14">
    <source>
        <dbReference type="RuleBase" id="RU004249"/>
    </source>
</evidence>
<keyword evidence="7" id="KW-0547">Nucleotide-binding</keyword>
<evidence type="ECO:0000313" key="17">
    <source>
        <dbReference type="Proteomes" id="UP001407405"/>
    </source>
</evidence>
<keyword evidence="14" id="KW-0028">Amino-acid biosynthesis</keyword>
<reference evidence="16 17" key="1">
    <citation type="submission" date="2024-04" db="EMBL/GenBank/DDBJ databases">
        <title>Genome sequencing and metabolic network reconstruction of aminoacids and betaine degradation by Anoxynatronum sibiricum.</title>
        <authorList>
            <person name="Detkova E.N."/>
            <person name="Boltjanskaja Y.V."/>
            <person name="Mardanov A.V."/>
            <person name="Kevbrin V."/>
        </authorList>
    </citation>
    <scope>NUCLEOTIDE SEQUENCE [LARGE SCALE GENOMIC DNA]</scope>
    <source>
        <strain evidence="16 17">Z-7981</strain>
    </source>
</reference>
<dbReference type="SUPFAM" id="SSF55021">
    <property type="entry name" value="ACT-like"/>
    <property type="match status" value="2"/>
</dbReference>
<dbReference type="Pfam" id="PF00696">
    <property type="entry name" value="AA_kinase"/>
    <property type="match status" value="1"/>
</dbReference>
<keyword evidence="9" id="KW-0067">ATP-binding</keyword>
<dbReference type="Pfam" id="PF22468">
    <property type="entry name" value="ACT_9"/>
    <property type="match status" value="1"/>
</dbReference>
<comment type="caution">
    <text evidence="16">The sequence shown here is derived from an EMBL/GenBank/DDBJ whole genome shotgun (WGS) entry which is preliminary data.</text>
</comment>
<dbReference type="PANTHER" id="PTHR21499">
    <property type="entry name" value="ASPARTATE KINASE"/>
    <property type="match status" value="1"/>
</dbReference>
<dbReference type="GO" id="GO:0004072">
    <property type="term" value="F:aspartate kinase activity"/>
    <property type="evidence" value="ECO:0007669"/>
    <property type="project" value="UniProtKB-EC"/>
</dbReference>
<evidence type="ECO:0000256" key="2">
    <source>
        <dbReference type="ARBA" id="ARBA00004766"/>
    </source>
</evidence>
<evidence type="ECO:0000256" key="10">
    <source>
        <dbReference type="ARBA" id="ARBA00022915"/>
    </source>
</evidence>
<gene>
    <name evidence="16" type="ORF">AAIG11_15540</name>
</gene>
<dbReference type="InterPro" id="IPR005260">
    <property type="entry name" value="Asp_kin_monofn"/>
</dbReference>
<evidence type="ECO:0000256" key="4">
    <source>
        <dbReference type="ARBA" id="ARBA00005139"/>
    </source>
</evidence>
<comment type="pathway">
    <text evidence="3 14">Amino-acid biosynthesis; L-methionine biosynthesis via de novo pathway; L-homoserine from L-aspartate: step 1/3.</text>
</comment>
<keyword evidence="8 13" id="KW-0418">Kinase</keyword>
<dbReference type="CDD" id="cd04911">
    <property type="entry name" value="ACT_AKiii-YclM-BS_1"/>
    <property type="match status" value="1"/>
</dbReference>
<comment type="pathway">
    <text evidence="4 14">Amino-acid biosynthesis; L-threonine biosynthesis; L-threonine from L-aspartate: step 1/5.</text>
</comment>
<comment type="similarity">
    <text evidence="5 13">Belongs to the aspartokinase family.</text>
</comment>
<keyword evidence="10" id="KW-0220">Diaminopimelate biosynthesis</keyword>
<comment type="catalytic activity">
    <reaction evidence="12 13">
        <text>L-aspartate + ATP = 4-phospho-L-aspartate + ADP</text>
        <dbReference type="Rhea" id="RHEA:23776"/>
        <dbReference type="ChEBI" id="CHEBI:29991"/>
        <dbReference type="ChEBI" id="CHEBI:30616"/>
        <dbReference type="ChEBI" id="CHEBI:57535"/>
        <dbReference type="ChEBI" id="CHEBI:456216"/>
        <dbReference type="EC" id="2.7.2.4"/>
    </reaction>
</comment>
<dbReference type="PANTHER" id="PTHR21499:SF67">
    <property type="entry name" value="ASPARTOKINASE 3"/>
    <property type="match status" value="1"/>
</dbReference>
<protein>
    <recommendedName>
        <fullName evidence="13">Aspartokinase</fullName>
        <ecNumber evidence="13">2.7.2.4</ecNumber>
    </recommendedName>
</protein>
<keyword evidence="17" id="KW-1185">Reference proteome</keyword>
<dbReference type="InterPro" id="IPR001341">
    <property type="entry name" value="Asp_kinase"/>
</dbReference>
<dbReference type="PROSITE" id="PS00324">
    <property type="entry name" value="ASPARTOKINASE"/>
    <property type="match status" value="1"/>
</dbReference>
<name>A0ABU9VXK9_9CLOT</name>
<dbReference type="InterPro" id="IPR036393">
    <property type="entry name" value="AceGlu_kinase-like_sf"/>
</dbReference>
<sequence length="441" mass="48469">MTIKVAKFGGSSLADAGQYQKVRSIVVSDDTRKFIVPSAPGKRHREDIKITDLLYLCHAQVSHRVPFGEIFRIIADRYLQIARELAIDFDMKQVLDDTREQISAGANLDYVVSRGEYLNGLLLAHFLKCDFLDAATVICFKADQSVDAEATASAMEKAVAGKSRVVIPGFYGALPDGSIKIFPRGGSDITGAVVARAVGASIYENWTDVSGFLVTDPGIVPESQPIHTITYRELRELSYMGAQVLHEETIFPVLEAGIPINIKNTNEPENPGTMIVSYADPVTPRGTITGIAGRKDFTVIAIEKNLMKREMGFVRRLLTILEQLQIRFEHMPSGIDTLSLVIPSSELNGKLDQLLEEIHLQCQPDLLEVYPHMALIATVGHGMAYTPGISSRLFTALYNAGINVRMIDQGSSEINIIVGVENKDFEKTVSAIYRAFFSTSA</sequence>
<evidence type="ECO:0000256" key="1">
    <source>
        <dbReference type="ARBA" id="ARBA00003121"/>
    </source>
</evidence>
<accession>A0ABU9VXK9</accession>
<feature type="domain" description="ACT" evidence="15">
    <location>
        <begin position="378"/>
        <end position="441"/>
    </location>
</feature>
<evidence type="ECO:0000313" key="16">
    <source>
        <dbReference type="EMBL" id="MEN1761900.1"/>
    </source>
</evidence>
<evidence type="ECO:0000259" key="15">
    <source>
        <dbReference type="PROSITE" id="PS51671"/>
    </source>
</evidence>
<dbReference type="InterPro" id="IPR001048">
    <property type="entry name" value="Asp/Glu/Uridylate_kinase"/>
</dbReference>
<evidence type="ECO:0000256" key="7">
    <source>
        <dbReference type="ARBA" id="ARBA00022741"/>
    </source>
</evidence>
<dbReference type="NCBIfam" id="NF006540">
    <property type="entry name" value="PRK09034.1"/>
    <property type="match status" value="1"/>
</dbReference>
<evidence type="ECO:0000256" key="8">
    <source>
        <dbReference type="ARBA" id="ARBA00022777"/>
    </source>
</evidence>
<dbReference type="Gene3D" id="3.40.1160.10">
    <property type="entry name" value="Acetylglutamate kinase-like"/>
    <property type="match status" value="1"/>
</dbReference>
<dbReference type="SUPFAM" id="SSF53633">
    <property type="entry name" value="Carbamate kinase-like"/>
    <property type="match status" value="1"/>
</dbReference>
<organism evidence="16 17">
    <name type="scientific">Anoxynatronum sibiricum</name>
    <dbReference type="NCBI Taxonomy" id="210623"/>
    <lineage>
        <taxon>Bacteria</taxon>
        <taxon>Bacillati</taxon>
        <taxon>Bacillota</taxon>
        <taxon>Clostridia</taxon>
        <taxon>Eubacteriales</taxon>
        <taxon>Clostridiaceae</taxon>
        <taxon>Anoxynatronum</taxon>
    </lineage>
</organism>
<comment type="function">
    <text evidence="1">Catalyzes the phosphorylation of the beta-carboxyl group of aspartic acid with ATP to yield 4-phospho-L-aspartate, which is involved in the branched biosynthetic pathway leading to the biosynthesis of amino acids threonine, isoleucine and methionine.</text>
</comment>
<dbReference type="InterPro" id="IPR002912">
    <property type="entry name" value="ACT_dom"/>
</dbReference>
<dbReference type="NCBIfam" id="TIGR00657">
    <property type="entry name" value="asp_kinases"/>
    <property type="match status" value="1"/>
</dbReference>
<dbReference type="EMBL" id="JBCITM010000023">
    <property type="protein sequence ID" value="MEN1761900.1"/>
    <property type="molecule type" value="Genomic_DNA"/>
</dbReference>
<dbReference type="Gene3D" id="3.30.2130.10">
    <property type="entry name" value="VC0802-like"/>
    <property type="match status" value="1"/>
</dbReference>
<keyword evidence="6 13" id="KW-0808">Transferase</keyword>
<comment type="pathway">
    <text evidence="2 14">Amino-acid biosynthesis; L-lysine biosynthesis via DAP pathway; (S)-tetrahydrodipicolinate from L-aspartate: step 1/4.</text>
</comment>
<dbReference type="EC" id="2.7.2.4" evidence="13"/>
<dbReference type="PROSITE" id="PS51671">
    <property type="entry name" value="ACT"/>
    <property type="match status" value="1"/>
</dbReference>
<evidence type="ECO:0000256" key="13">
    <source>
        <dbReference type="RuleBase" id="RU003448"/>
    </source>
</evidence>